<dbReference type="Proteomes" id="UP001152130">
    <property type="component" value="Unassembled WGS sequence"/>
</dbReference>
<protein>
    <recommendedName>
        <fullName evidence="6">Zn(2)-C6 fungal-type domain-containing protein</fullName>
    </recommendedName>
</protein>
<dbReference type="PANTHER" id="PTHR37534:SF43">
    <property type="entry name" value="FINGER DOMAIN PROTEIN, PUTATIVE (AFU_ORTHOLOGUE AFUA_1G01850)-RELATED"/>
    <property type="match status" value="1"/>
</dbReference>
<dbReference type="GO" id="GO:0000976">
    <property type="term" value="F:transcription cis-regulatory region binding"/>
    <property type="evidence" value="ECO:0007669"/>
    <property type="project" value="TreeGrafter"/>
</dbReference>
<feature type="region of interest" description="Disordered" evidence="3">
    <location>
        <begin position="184"/>
        <end position="207"/>
    </location>
</feature>
<keyword evidence="5" id="KW-1185">Reference proteome</keyword>
<feature type="region of interest" description="Disordered" evidence="3">
    <location>
        <begin position="1"/>
        <end position="25"/>
    </location>
</feature>
<dbReference type="EMBL" id="JAPDHF010000013">
    <property type="protein sequence ID" value="KAJ4009720.1"/>
    <property type="molecule type" value="Genomic_DNA"/>
</dbReference>
<evidence type="ECO:0008006" key="6">
    <source>
        <dbReference type="Google" id="ProtNLM"/>
    </source>
</evidence>
<feature type="compositionally biased region" description="Basic and acidic residues" evidence="3">
    <location>
        <begin position="106"/>
        <end position="124"/>
    </location>
</feature>
<name>A0A9W8U8K8_9HYPO</name>
<feature type="compositionally biased region" description="Polar residues" evidence="3">
    <location>
        <begin position="1"/>
        <end position="13"/>
    </location>
</feature>
<dbReference type="InterPro" id="IPR001138">
    <property type="entry name" value="Zn2Cys6_DnaBD"/>
</dbReference>
<dbReference type="GO" id="GO:0008270">
    <property type="term" value="F:zinc ion binding"/>
    <property type="evidence" value="ECO:0007669"/>
    <property type="project" value="InterPro"/>
</dbReference>
<dbReference type="GO" id="GO:0000981">
    <property type="term" value="F:DNA-binding transcription factor activity, RNA polymerase II-specific"/>
    <property type="evidence" value="ECO:0007669"/>
    <property type="project" value="InterPro"/>
</dbReference>
<dbReference type="GO" id="GO:0045944">
    <property type="term" value="P:positive regulation of transcription by RNA polymerase II"/>
    <property type="evidence" value="ECO:0007669"/>
    <property type="project" value="TreeGrafter"/>
</dbReference>
<feature type="compositionally biased region" description="Basic and acidic residues" evidence="3">
    <location>
        <begin position="43"/>
        <end position="54"/>
    </location>
</feature>
<organism evidence="4 5">
    <name type="scientific">Fusarium irregulare</name>
    <dbReference type="NCBI Taxonomy" id="2494466"/>
    <lineage>
        <taxon>Eukaryota</taxon>
        <taxon>Fungi</taxon>
        <taxon>Dikarya</taxon>
        <taxon>Ascomycota</taxon>
        <taxon>Pezizomycotina</taxon>
        <taxon>Sordariomycetes</taxon>
        <taxon>Hypocreomycetidae</taxon>
        <taxon>Hypocreales</taxon>
        <taxon>Nectriaceae</taxon>
        <taxon>Fusarium</taxon>
        <taxon>Fusarium incarnatum-equiseti species complex</taxon>
    </lineage>
</organism>
<gene>
    <name evidence="4" type="ORF">NW766_008843</name>
</gene>
<evidence type="ECO:0000256" key="2">
    <source>
        <dbReference type="ARBA" id="ARBA00023242"/>
    </source>
</evidence>
<dbReference type="PANTHER" id="PTHR37534">
    <property type="entry name" value="TRANSCRIPTIONAL ACTIVATOR PROTEIN UGA3"/>
    <property type="match status" value="1"/>
</dbReference>
<comment type="subcellular location">
    <subcellularLocation>
        <location evidence="1">Nucleus</location>
    </subcellularLocation>
</comment>
<evidence type="ECO:0000313" key="4">
    <source>
        <dbReference type="EMBL" id="KAJ4009720.1"/>
    </source>
</evidence>
<feature type="region of interest" description="Disordered" evidence="3">
    <location>
        <begin position="38"/>
        <end position="165"/>
    </location>
</feature>
<comment type="caution">
    <text evidence="4">The sequence shown here is derived from an EMBL/GenBank/DDBJ whole genome shotgun (WGS) entry which is preliminary data.</text>
</comment>
<dbReference type="InterPro" id="IPR021858">
    <property type="entry name" value="Fun_TF"/>
</dbReference>
<keyword evidence="2" id="KW-0539">Nucleus</keyword>
<evidence type="ECO:0000256" key="3">
    <source>
        <dbReference type="SAM" id="MobiDB-lite"/>
    </source>
</evidence>
<dbReference type="SUPFAM" id="SSF57701">
    <property type="entry name" value="Zn2/Cys6 DNA-binding domain"/>
    <property type="match status" value="1"/>
</dbReference>
<dbReference type="CDD" id="cd00067">
    <property type="entry name" value="GAL4"/>
    <property type="match status" value="1"/>
</dbReference>
<evidence type="ECO:0000256" key="1">
    <source>
        <dbReference type="ARBA" id="ARBA00004123"/>
    </source>
</evidence>
<dbReference type="InterPro" id="IPR036864">
    <property type="entry name" value="Zn2-C6_fun-type_DNA-bd_sf"/>
</dbReference>
<dbReference type="AlphaFoldDB" id="A0A9W8U8K8"/>
<feature type="compositionally biased region" description="Low complexity" evidence="3">
    <location>
        <begin position="62"/>
        <end position="105"/>
    </location>
</feature>
<feature type="compositionally biased region" description="Low complexity" evidence="3">
    <location>
        <begin position="192"/>
        <end position="204"/>
    </location>
</feature>
<sequence>MSPTNQNTTPSSGSGSGIATAMRPMPIIRSRTGCFTCRKRKKKCDESGCKRNKLDCIWPDPAASAPSNSSATSSAKVAAAVSRSSRPSFGASSTGSQTSISSSLRRSQDRDQEYDQGQGRDPHSATDPVLPDSAPDQDRAFADNPSIVVPHNGDSSPVSGDTHMIDAHDTQVDDDDHDVETVVNDNADHQPSHSPSSSASSESPTAITTYDSDTANAITLALPPSPEGGLPLNGVITMPMSMLPEQGHHSYELLSYYLDRTANSMGNGSTDVNPFISKLIPLAFSKPLVLQLILAQSAAHRQASAERHPSDEIAQRYYTDSLRMFRNVVDEYVSGNAENTLPGYRSKSQELSRKEIFHLGQVMSSPTVDGAISPSPDNIVNFAFLQSQVMAFYPDPSVTPYTRLAGLVWKQAALLYLWTVLGKPHQQPEGSFQRALVESAVAEAVTLLDQFPATVRINTSLCWPLAVIGCSTSDPSVQQVLRTRLQTMLDTIGLGNMKQTLVLLEHIWEQPPEQVSPWMLCRAMRERQIWISFA</sequence>
<accession>A0A9W8U8K8</accession>
<proteinExistence type="predicted"/>
<reference evidence="4" key="1">
    <citation type="submission" date="2022-10" db="EMBL/GenBank/DDBJ databases">
        <title>Fusarium specimens isolated from Avocado Roots.</title>
        <authorList>
            <person name="Stajich J."/>
            <person name="Roper C."/>
            <person name="Heimlech-Rivalta G."/>
        </authorList>
    </citation>
    <scope>NUCLEOTIDE SEQUENCE</scope>
    <source>
        <strain evidence="4">CF00143</strain>
    </source>
</reference>
<dbReference type="Pfam" id="PF11951">
    <property type="entry name" value="Fungal_trans_2"/>
    <property type="match status" value="2"/>
</dbReference>
<dbReference type="GO" id="GO:0005634">
    <property type="term" value="C:nucleus"/>
    <property type="evidence" value="ECO:0007669"/>
    <property type="project" value="UniProtKB-SubCell"/>
</dbReference>
<evidence type="ECO:0000313" key="5">
    <source>
        <dbReference type="Proteomes" id="UP001152130"/>
    </source>
</evidence>